<dbReference type="Gene3D" id="3.40.50.1580">
    <property type="entry name" value="Nucleoside phosphorylase domain"/>
    <property type="match status" value="1"/>
</dbReference>
<accession>A0AA45L3A8</accession>
<dbReference type="Pfam" id="PF01048">
    <property type="entry name" value="PNP_UDP_1"/>
    <property type="match status" value="1"/>
</dbReference>
<dbReference type="GO" id="GO:0019284">
    <property type="term" value="P:L-methionine salvage from S-adenosylmethionine"/>
    <property type="evidence" value="ECO:0007669"/>
    <property type="project" value="TreeGrafter"/>
</dbReference>
<name>A0AA45L3A8_9PSEU</name>
<dbReference type="Proteomes" id="UP000677152">
    <property type="component" value="Chromosome"/>
</dbReference>
<feature type="region of interest" description="Disordered" evidence="1">
    <location>
        <begin position="277"/>
        <end position="298"/>
    </location>
</feature>
<sequence length="298" mass="31646">MADPDAPKKVIVTALPCETDAVLAHLVDVRPAAHPEGTLFDVGVLRSAPHIPVAVVAAGMGNLGAAALTERAIAHFDPDLLLFCGIAGGLKPDLELGDVVVASKTYAYQGGRSEDDDFHSRPRSWELQHAVDQVARRIKDEQWHALLPAAPGLPKPSARLAPIAAGEVLLASRTSPVARQLHHHFNDAVAVEMEGAGFAQALHFNRRVLSAVVRGISDHADRAKAGTDSRGWQHVAAANAAAYAVALVTALHRGERAERRPAEERPQLQLPTVHNTNNASGNAHVGQQNGINLSGWSK</sequence>
<dbReference type="SUPFAM" id="SSF53167">
    <property type="entry name" value="Purine and uridine phosphorylases"/>
    <property type="match status" value="1"/>
</dbReference>
<dbReference type="GO" id="GO:0009116">
    <property type="term" value="P:nucleoside metabolic process"/>
    <property type="evidence" value="ECO:0007669"/>
    <property type="project" value="InterPro"/>
</dbReference>
<dbReference type="CDD" id="cd09008">
    <property type="entry name" value="MTAN"/>
    <property type="match status" value="1"/>
</dbReference>
<feature type="domain" description="Nucleoside phosphorylase" evidence="2">
    <location>
        <begin position="10"/>
        <end position="247"/>
    </location>
</feature>
<gene>
    <name evidence="3" type="ORF">KCV87_25085</name>
</gene>
<dbReference type="InterPro" id="IPR035994">
    <property type="entry name" value="Nucleoside_phosphorylase_sf"/>
</dbReference>
<dbReference type="PANTHER" id="PTHR46832">
    <property type="entry name" value="5'-METHYLTHIOADENOSINE/S-ADENOSYLHOMOCYSTEINE NUCLEOSIDASE"/>
    <property type="match status" value="1"/>
</dbReference>
<evidence type="ECO:0000256" key="1">
    <source>
        <dbReference type="SAM" id="MobiDB-lite"/>
    </source>
</evidence>
<dbReference type="EMBL" id="CP073249">
    <property type="protein sequence ID" value="QUF02709.1"/>
    <property type="molecule type" value="Genomic_DNA"/>
</dbReference>
<dbReference type="GO" id="GO:0005829">
    <property type="term" value="C:cytosol"/>
    <property type="evidence" value="ECO:0007669"/>
    <property type="project" value="TreeGrafter"/>
</dbReference>
<dbReference type="GO" id="GO:0008930">
    <property type="term" value="F:methylthioadenosine nucleosidase activity"/>
    <property type="evidence" value="ECO:0007669"/>
    <property type="project" value="TreeGrafter"/>
</dbReference>
<dbReference type="AlphaFoldDB" id="A0AA45L3A8"/>
<reference evidence="3" key="1">
    <citation type="submission" date="2021-04" db="EMBL/GenBank/DDBJ databases">
        <title>Genomic sequence of Actinosynnema pretiosum subsp. pretiosum ATCC 31280 (C-14919).</title>
        <authorList>
            <person name="Bai L."/>
            <person name="Wang X."/>
            <person name="Xiao Y."/>
        </authorList>
    </citation>
    <scope>NUCLEOTIDE SEQUENCE</scope>
    <source>
        <strain evidence="3">ATCC 31280</strain>
    </source>
</reference>
<evidence type="ECO:0000259" key="2">
    <source>
        <dbReference type="Pfam" id="PF01048"/>
    </source>
</evidence>
<evidence type="ECO:0000313" key="4">
    <source>
        <dbReference type="Proteomes" id="UP000677152"/>
    </source>
</evidence>
<proteinExistence type="predicted"/>
<evidence type="ECO:0000313" key="3">
    <source>
        <dbReference type="EMBL" id="QUF02709.1"/>
    </source>
</evidence>
<dbReference type="GO" id="GO:0008782">
    <property type="term" value="F:adenosylhomocysteine nucleosidase activity"/>
    <property type="evidence" value="ECO:0007669"/>
    <property type="project" value="TreeGrafter"/>
</dbReference>
<protein>
    <submittedName>
        <fullName evidence="3">5'-methylthioadenosine/S-adenosylhomocysteine nucleosidase</fullName>
    </submittedName>
</protein>
<dbReference type="InterPro" id="IPR000845">
    <property type="entry name" value="Nucleoside_phosphorylase_d"/>
</dbReference>
<organism evidence="3 4">
    <name type="scientific">Actinosynnema pretiosum subsp. pretiosum</name>
    <dbReference type="NCBI Taxonomy" id="103721"/>
    <lineage>
        <taxon>Bacteria</taxon>
        <taxon>Bacillati</taxon>
        <taxon>Actinomycetota</taxon>
        <taxon>Actinomycetes</taxon>
        <taxon>Pseudonocardiales</taxon>
        <taxon>Pseudonocardiaceae</taxon>
        <taxon>Actinosynnema</taxon>
    </lineage>
</organism>
<dbReference type="PANTHER" id="PTHR46832:SF1">
    <property type="entry name" value="5'-METHYLTHIOADENOSINE_S-ADENOSYLHOMOCYSTEINE NUCLEOSIDASE"/>
    <property type="match status" value="1"/>
</dbReference>